<proteinExistence type="predicted"/>
<reference evidence="1 2" key="1">
    <citation type="submission" date="2024-09" db="EMBL/GenBank/DDBJ databases">
        <authorList>
            <person name="Sun Q."/>
            <person name="Mori K."/>
        </authorList>
    </citation>
    <scope>NUCLEOTIDE SEQUENCE [LARGE SCALE GENOMIC DNA]</scope>
    <source>
        <strain evidence="1 2">JCM 15389</strain>
    </source>
</reference>
<sequence>MATQPPVPATPEGPRGLDLLAAELRADASDVATFFAVLADKLADSLPGRVAVERRRPGWRRPPEVTAVEVNLAEGGDGTILRAERAGQELRCSVARSVRGVLVSNRPVPPDAWVATLVEELAALAARSEQTRSALGGLLT</sequence>
<comment type="caution">
    <text evidence="1">The sequence shown here is derived from an EMBL/GenBank/DDBJ whole genome shotgun (WGS) entry which is preliminary data.</text>
</comment>
<dbReference type="RefSeq" id="WP_377789497.1">
    <property type="nucleotide sequence ID" value="NZ_JBHLYQ010000068.1"/>
</dbReference>
<organism evidence="1 2">
    <name type="scientific">Aciditerrimonas ferrireducens</name>
    <dbReference type="NCBI Taxonomy" id="667306"/>
    <lineage>
        <taxon>Bacteria</taxon>
        <taxon>Bacillati</taxon>
        <taxon>Actinomycetota</taxon>
        <taxon>Acidimicrobiia</taxon>
        <taxon>Acidimicrobiales</taxon>
        <taxon>Acidimicrobiaceae</taxon>
        <taxon>Aciditerrimonas</taxon>
    </lineage>
</organism>
<accession>A0ABV6C312</accession>
<keyword evidence="2" id="KW-1185">Reference proteome</keyword>
<evidence type="ECO:0000313" key="1">
    <source>
        <dbReference type="EMBL" id="MFC0082073.1"/>
    </source>
</evidence>
<dbReference type="EMBL" id="JBHLYQ010000068">
    <property type="protein sequence ID" value="MFC0082073.1"/>
    <property type="molecule type" value="Genomic_DNA"/>
</dbReference>
<gene>
    <name evidence="1" type="ORF">ACFFRE_07915</name>
</gene>
<evidence type="ECO:0000313" key="2">
    <source>
        <dbReference type="Proteomes" id="UP001589788"/>
    </source>
</evidence>
<name>A0ABV6C312_9ACTN</name>
<dbReference type="Proteomes" id="UP001589788">
    <property type="component" value="Unassembled WGS sequence"/>
</dbReference>
<protein>
    <submittedName>
        <fullName evidence="1">Uncharacterized protein</fullName>
    </submittedName>
</protein>